<organism evidence="1 2">
    <name type="scientific">Cetraspora pellucida</name>
    <dbReference type="NCBI Taxonomy" id="1433469"/>
    <lineage>
        <taxon>Eukaryota</taxon>
        <taxon>Fungi</taxon>
        <taxon>Fungi incertae sedis</taxon>
        <taxon>Mucoromycota</taxon>
        <taxon>Glomeromycotina</taxon>
        <taxon>Glomeromycetes</taxon>
        <taxon>Diversisporales</taxon>
        <taxon>Gigasporaceae</taxon>
        <taxon>Cetraspora</taxon>
    </lineage>
</organism>
<dbReference type="EMBL" id="CAJVPW010048857">
    <property type="protein sequence ID" value="CAG8761957.1"/>
    <property type="molecule type" value="Genomic_DNA"/>
</dbReference>
<dbReference type="Proteomes" id="UP000789366">
    <property type="component" value="Unassembled WGS sequence"/>
</dbReference>
<keyword evidence="2" id="KW-1185">Reference proteome</keyword>
<feature type="non-terminal residue" evidence="1">
    <location>
        <position position="64"/>
    </location>
</feature>
<gene>
    <name evidence="1" type="ORF">SPELUC_LOCUS15193</name>
</gene>
<proteinExistence type="predicted"/>
<name>A0ACA9QQ42_9GLOM</name>
<evidence type="ECO:0000313" key="2">
    <source>
        <dbReference type="Proteomes" id="UP000789366"/>
    </source>
</evidence>
<reference evidence="1" key="1">
    <citation type="submission" date="2021-06" db="EMBL/GenBank/DDBJ databases">
        <authorList>
            <person name="Kallberg Y."/>
            <person name="Tangrot J."/>
            <person name="Rosling A."/>
        </authorList>
    </citation>
    <scope>NUCLEOTIDE SEQUENCE</scope>
    <source>
        <strain evidence="1">28 12/20/2015</strain>
    </source>
</reference>
<accession>A0ACA9QQ42</accession>
<feature type="non-terminal residue" evidence="1">
    <location>
        <position position="1"/>
    </location>
</feature>
<protein>
    <submittedName>
        <fullName evidence="1">7327_t:CDS:1</fullName>
    </submittedName>
</protein>
<sequence length="64" mass="7451">ELCKKKHDNPNLKSIELAKVYGISEQSVFDILKRSEYWLDLDDASALTQTKHQRKSDYPNLEEA</sequence>
<comment type="caution">
    <text evidence="1">The sequence shown here is derived from an EMBL/GenBank/DDBJ whole genome shotgun (WGS) entry which is preliminary data.</text>
</comment>
<evidence type="ECO:0000313" key="1">
    <source>
        <dbReference type="EMBL" id="CAG8761957.1"/>
    </source>
</evidence>